<keyword evidence="4" id="KW-0158">Chromosome</keyword>
<dbReference type="GO" id="GO:0051301">
    <property type="term" value="P:cell division"/>
    <property type="evidence" value="ECO:0007669"/>
    <property type="project" value="UniProtKB-KW"/>
</dbReference>
<evidence type="ECO:0000256" key="2">
    <source>
        <dbReference type="ARBA" id="ARBA00004286"/>
    </source>
</evidence>
<dbReference type="PIRSF" id="PIRSF017127">
    <property type="entry name" value="Condensin_D2"/>
    <property type="match status" value="1"/>
</dbReference>
<comment type="function">
    <text evidence="10">Regulatory subunit of the condensin complex, a complex required for conversion of interphase chromatin into mitotic-like condense chromosomes. The condensin complex probably introduces positive supercoils into relaxed DNA in the presence of type I topoisomerases and converts nicked DNA into positive knotted forms in the presence of type II topoisomerases.</text>
</comment>
<dbReference type="InterPro" id="IPR016024">
    <property type="entry name" value="ARM-type_fold"/>
</dbReference>
<keyword evidence="5 10" id="KW-0132">Cell division</keyword>
<feature type="compositionally biased region" description="Low complexity" evidence="11">
    <location>
        <begin position="869"/>
        <end position="882"/>
    </location>
</feature>
<organism evidence="14">
    <name type="scientific">Absidia glauca</name>
    <name type="common">Pin mould</name>
    <dbReference type="NCBI Taxonomy" id="4829"/>
    <lineage>
        <taxon>Eukaryota</taxon>
        <taxon>Fungi</taxon>
        <taxon>Fungi incertae sedis</taxon>
        <taxon>Mucoromycota</taxon>
        <taxon>Mucoromycotina</taxon>
        <taxon>Mucoromycetes</taxon>
        <taxon>Mucorales</taxon>
        <taxon>Cunninghamellaceae</taxon>
        <taxon>Absidia</taxon>
    </lineage>
</organism>
<evidence type="ECO:0000256" key="6">
    <source>
        <dbReference type="ARBA" id="ARBA00022776"/>
    </source>
</evidence>
<keyword evidence="8" id="KW-0539">Nucleus</keyword>
<evidence type="ECO:0000256" key="3">
    <source>
        <dbReference type="ARBA" id="ARBA00009606"/>
    </source>
</evidence>
<feature type="compositionally biased region" description="Acidic residues" evidence="11">
    <location>
        <begin position="536"/>
        <end position="546"/>
    </location>
</feature>
<evidence type="ECO:0000256" key="7">
    <source>
        <dbReference type="ARBA" id="ARBA00023067"/>
    </source>
</evidence>
<evidence type="ECO:0000256" key="11">
    <source>
        <dbReference type="SAM" id="MobiDB-lite"/>
    </source>
</evidence>
<feature type="domain" description="Condensin complex subunit 1 C-terminal" evidence="12">
    <location>
        <begin position="1057"/>
        <end position="1221"/>
    </location>
</feature>
<dbReference type="GO" id="GO:0007076">
    <property type="term" value="P:mitotic chromosome condensation"/>
    <property type="evidence" value="ECO:0007669"/>
    <property type="project" value="InterPro"/>
</dbReference>
<comment type="subcellular location">
    <subcellularLocation>
        <location evidence="2">Chromosome</location>
    </subcellularLocation>
    <subcellularLocation>
        <location evidence="1">Nucleus</location>
    </subcellularLocation>
</comment>
<feature type="domain" description="Condensin complex subunit 1 N-terminal" evidence="13">
    <location>
        <begin position="96"/>
        <end position="242"/>
    </location>
</feature>
<dbReference type="InParanoid" id="A0A168LUI2"/>
<proteinExistence type="inferred from homology"/>
<dbReference type="GO" id="GO:0042393">
    <property type="term" value="F:histone binding"/>
    <property type="evidence" value="ECO:0007669"/>
    <property type="project" value="TreeGrafter"/>
</dbReference>
<feature type="region of interest" description="Disordered" evidence="11">
    <location>
        <begin position="841"/>
        <end position="887"/>
    </location>
</feature>
<keyword evidence="9 10" id="KW-0131">Cell cycle</keyword>
<dbReference type="Pfam" id="PF12717">
    <property type="entry name" value="Cnd1"/>
    <property type="match status" value="1"/>
</dbReference>
<dbReference type="InterPro" id="IPR007673">
    <property type="entry name" value="Condensin_cplx_su1"/>
</dbReference>
<protein>
    <recommendedName>
        <fullName evidence="10">Condensin complex subunit 1</fullName>
    </recommendedName>
</protein>
<dbReference type="OMA" id="DVIAKLW"/>
<comment type="similarity">
    <text evidence="3 10">Belongs to the CND1 (condensin subunit 1) family.</text>
</comment>
<feature type="compositionally biased region" description="Acidic residues" evidence="11">
    <location>
        <begin position="856"/>
        <end position="868"/>
    </location>
</feature>
<dbReference type="Gene3D" id="1.25.10.10">
    <property type="entry name" value="Leucine-rich Repeat Variant"/>
    <property type="match status" value="1"/>
</dbReference>
<sequence length="1308" mass="148745">MESSFILQDEVRLLQSEASEYYIENEIDIESNTEQDLAAALNNVTENIEGSSHTITDPQVFDKVRSFLKHFPALSPRIAARLHDILLSGMKIKHLSFRSEVKATFEDINNNETRTFADHRTCLEHYIFLIYWFLEQSEEAAKSAATTAASKSKKGKGRVYDTRPANWALQKKKTFDVLAWLLELKLTKIWTLPPDRAILINLFTKPCYQFFENAANMKSTELKTCNFKILSLCVKSYDHRQAAQSTVIQNLQYWEHCAEPMAEWLFYLMDKYDHGQLTDELLHEIGNQEFKDTTTKDVKDTANPKTFSTFLLKLADLAPRAILKNMGILISQLDSDSYAMRTTLIEIIGKLIIELTNSEESQSQKDQINNFFDILEERMLDPISFCRVKVLQTYIRLLDLRVKFPKRRQTLCSLAIRHLEDKSSSVRKFVIRVLTKLISTHPYDMYGGELSLKDWQLRLDKLNEELEASTTEEDSLGLVDNAMVTSTPSEQQPESTANDSNMNSEDQTQTSTDTAEDMDTDTDTSPVPEQTATEKGDDDDDDDDDVPLVKAISTAPTRPKTIISAEKMQQLTLMKTFLVDAVKFIEQIHKSIPIVIQLLSSKSKLEVVEAMDFFMTAYLYKINMAKGIKLKLLECYRTLYIDMDDKLSKRQNINNIAKNLIELTYHTTLADLTSLEQVLSTLVVEGDISHPVVEKLWEVYGFSRGQISKQQRRGAIIILGMLAKADTEMVSEKIDLMLRIGLGPVGKADLVVAKYTCVALQRLAGTKSDKSRGVYEGKRLPMSHPIFAKLRDIILNRNLSMEWFGTAEQAINAIYLLGDHPDLLCGEIIKVKAQELFSDSDLTTGNTTRNEPTEQCTDENAMDIDQDEQTTQQTASTQPTSSVDPPLKKNPFELSQLLFVVGHVALKQTVHLEVVESVWKRKKSAQTGEQSCSDWVVVMDMLADKLASISYLEQEPKSADDDMDDELEQVGGTAEDDIGDAIIRIREREILFNPKSLLARFGPILIEVCARNKVYTDRTLQTMATLALGKFMCVSSDYCERHLPLLLTILEKSQDPTIRSNIVIALGDMAVCFNTLIDDNITFLYNRLGDDDKLVKKNAVMVLTHLILNGMVKVKGQISEMAKCLEDSDQRIADLAKLFFTELANKDNAIYNNLPDIISNLTAQNSNRMEEESFHRVMKFIFSFEFVEKGKYAENVVDKLCQRFQFAEEGRGWRDIGYCLSLLPYKTEKCFRKLLDRLPLYQDKLHDETVHKYFLEIIAKGRTATKLQKVDLKSIVDELESKVQTYSGVTKEVAKPKKKVVLRAISRV</sequence>
<dbReference type="OrthoDB" id="436262at2759"/>
<dbReference type="InterPro" id="IPR011989">
    <property type="entry name" value="ARM-like"/>
</dbReference>
<evidence type="ECO:0000256" key="1">
    <source>
        <dbReference type="ARBA" id="ARBA00004123"/>
    </source>
</evidence>
<evidence type="ECO:0000256" key="8">
    <source>
        <dbReference type="ARBA" id="ARBA00023242"/>
    </source>
</evidence>
<dbReference type="Pfam" id="PF12922">
    <property type="entry name" value="Cnd1_N"/>
    <property type="match status" value="1"/>
</dbReference>
<keyword evidence="15" id="KW-1185">Reference proteome</keyword>
<dbReference type="GO" id="GO:0000796">
    <property type="term" value="C:condensin complex"/>
    <property type="evidence" value="ECO:0007669"/>
    <property type="project" value="TreeGrafter"/>
</dbReference>
<evidence type="ECO:0000313" key="15">
    <source>
        <dbReference type="Proteomes" id="UP000078561"/>
    </source>
</evidence>
<name>A0A168LUI2_ABSGL</name>
<dbReference type="SUPFAM" id="SSF48371">
    <property type="entry name" value="ARM repeat"/>
    <property type="match status" value="1"/>
</dbReference>
<dbReference type="GO" id="GO:0005634">
    <property type="term" value="C:nucleus"/>
    <property type="evidence" value="ECO:0007669"/>
    <property type="project" value="UniProtKB-SubCell"/>
</dbReference>
<evidence type="ECO:0000256" key="9">
    <source>
        <dbReference type="ARBA" id="ARBA00023306"/>
    </source>
</evidence>
<dbReference type="EMBL" id="LT551811">
    <property type="protein sequence ID" value="SAL97530.1"/>
    <property type="molecule type" value="Genomic_DNA"/>
</dbReference>
<dbReference type="STRING" id="4829.A0A168LUI2"/>
<dbReference type="Proteomes" id="UP000078561">
    <property type="component" value="Unassembled WGS sequence"/>
</dbReference>
<reference evidence="14" key="1">
    <citation type="submission" date="2016-04" db="EMBL/GenBank/DDBJ databases">
        <authorList>
            <person name="Evans L.H."/>
            <person name="Alamgir A."/>
            <person name="Owens N."/>
            <person name="Weber N.D."/>
            <person name="Virtaneva K."/>
            <person name="Barbian K."/>
            <person name="Babar A."/>
            <person name="Rosenke K."/>
        </authorList>
    </citation>
    <scope>NUCLEOTIDE SEQUENCE [LARGE SCALE GENOMIC DNA]</scope>
    <source>
        <strain evidence="14">CBS 101.48</strain>
    </source>
</reference>
<evidence type="ECO:0000256" key="4">
    <source>
        <dbReference type="ARBA" id="ARBA00022454"/>
    </source>
</evidence>
<feature type="region of interest" description="Disordered" evidence="11">
    <location>
        <begin position="486"/>
        <end position="547"/>
    </location>
</feature>
<dbReference type="GO" id="GO:0000779">
    <property type="term" value="C:condensed chromosome, centromeric region"/>
    <property type="evidence" value="ECO:0007669"/>
    <property type="project" value="TreeGrafter"/>
</dbReference>
<evidence type="ECO:0000259" key="13">
    <source>
        <dbReference type="Pfam" id="PF12922"/>
    </source>
</evidence>
<dbReference type="InterPro" id="IPR032682">
    <property type="entry name" value="Cnd1_C"/>
</dbReference>
<dbReference type="FunCoup" id="A0A168LUI2">
    <property type="interactions" value="355"/>
</dbReference>
<dbReference type="GO" id="GO:0010032">
    <property type="term" value="P:meiotic chromosome condensation"/>
    <property type="evidence" value="ECO:0007669"/>
    <property type="project" value="TreeGrafter"/>
</dbReference>
<feature type="compositionally biased region" description="Polar residues" evidence="11">
    <location>
        <begin position="486"/>
        <end position="509"/>
    </location>
</feature>
<dbReference type="PANTHER" id="PTHR14222:SF2">
    <property type="entry name" value="CONDENSIN COMPLEX SUBUNIT 1"/>
    <property type="match status" value="1"/>
</dbReference>
<evidence type="ECO:0000259" key="12">
    <source>
        <dbReference type="Pfam" id="PF12717"/>
    </source>
</evidence>
<keyword evidence="6 10" id="KW-0498">Mitosis</keyword>
<evidence type="ECO:0000313" key="14">
    <source>
        <dbReference type="EMBL" id="SAL97530.1"/>
    </source>
</evidence>
<evidence type="ECO:0000256" key="10">
    <source>
        <dbReference type="PIRNR" id="PIRNR017127"/>
    </source>
</evidence>
<evidence type="ECO:0000256" key="5">
    <source>
        <dbReference type="ARBA" id="ARBA00022618"/>
    </source>
</evidence>
<feature type="compositionally biased region" description="Polar residues" evidence="11">
    <location>
        <begin position="841"/>
        <end position="855"/>
    </location>
</feature>
<accession>A0A168LUI2</accession>
<dbReference type="InterPro" id="IPR024324">
    <property type="entry name" value="Condensin_cplx_su1_N"/>
</dbReference>
<dbReference type="InterPro" id="IPR026971">
    <property type="entry name" value="CND1/NCAPD3"/>
</dbReference>
<dbReference type="PANTHER" id="PTHR14222">
    <property type="entry name" value="CONDENSIN"/>
    <property type="match status" value="1"/>
</dbReference>
<keyword evidence="7 10" id="KW-0226">DNA condensation</keyword>
<gene>
    <name evidence="14" type="primary">ABSGL_03027.1 scaffold 4097</name>
</gene>